<keyword evidence="6 10" id="KW-0418">Kinase</keyword>
<dbReference type="PROSITE" id="PS50113">
    <property type="entry name" value="PAC"/>
    <property type="match status" value="1"/>
</dbReference>
<dbReference type="InterPro" id="IPR036890">
    <property type="entry name" value="HATPase_C_sf"/>
</dbReference>
<reference evidence="10" key="1">
    <citation type="journal article" date="2014" name="Int. J. Syst. Evol. Microbiol.">
        <title>Complete genome sequence of Corynebacterium casei LMG S-19264T (=DSM 44701T), isolated from a smear-ripened cheese.</title>
        <authorList>
            <consortium name="US DOE Joint Genome Institute (JGI-PGF)"/>
            <person name="Walter F."/>
            <person name="Albersmeier A."/>
            <person name="Kalinowski J."/>
            <person name="Ruckert C."/>
        </authorList>
    </citation>
    <scope>NUCLEOTIDE SEQUENCE</scope>
    <source>
        <strain evidence="10">CCM 7086</strain>
    </source>
</reference>
<evidence type="ECO:0000313" key="11">
    <source>
        <dbReference type="Proteomes" id="UP000620266"/>
    </source>
</evidence>
<keyword evidence="4" id="KW-0597">Phosphoprotein</keyword>
<dbReference type="SUPFAM" id="SSF47384">
    <property type="entry name" value="Homodimeric domain of signal transducing histidine kinase"/>
    <property type="match status" value="1"/>
</dbReference>
<comment type="catalytic activity">
    <reaction evidence="1">
        <text>ATP + protein L-histidine = ADP + protein N-phospho-L-histidine.</text>
        <dbReference type="EC" id="2.7.13.3"/>
    </reaction>
</comment>
<dbReference type="Pfam" id="PF05226">
    <property type="entry name" value="CHASE2"/>
    <property type="match status" value="1"/>
</dbReference>
<dbReference type="Gene3D" id="3.30.565.10">
    <property type="entry name" value="Histidine kinase-like ATPase, C-terminal domain"/>
    <property type="match status" value="1"/>
</dbReference>
<dbReference type="AlphaFoldDB" id="A0A8J2UM12"/>
<name>A0A8J2UM12_9BURK</name>
<keyword evidence="7" id="KW-0472">Membrane</keyword>
<dbReference type="GO" id="GO:0000155">
    <property type="term" value="F:phosphorelay sensor kinase activity"/>
    <property type="evidence" value="ECO:0007669"/>
    <property type="project" value="InterPro"/>
</dbReference>
<dbReference type="Gene3D" id="1.10.287.130">
    <property type="match status" value="1"/>
</dbReference>
<dbReference type="SMART" id="SM01080">
    <property type="entry name" value="CHASE2"/>
    <property type="match status" value="1"/>
</dbReference>
<feature type="domain" description="PAC" evidence="9">
    <location>
        <begin position="500"/>
        <end position="550"/>
    </location>
</feature>
<protein>
    <recommendedName>
        <fullName evidence="3">histidine kinase</fullName>
        <ecNumber evidence="3">2.7.13.3</ecNumber>
    </recommendedName>
</protein>
<proteinExistence type="predicted"/>
<organism evidence="10 11">
    <name type="scientific">Oxalicibacterium flavum</name>
    <dbReference type="NCBI Taxonomy" id="179467"/>
    <lineage>
        <taxon>Bacteria</taxon>
        <taxon>Pseudomonadati</taxon>
        <taxon>Pseudomonadota</taxon>
        <taxon>Betaproteobacteria</taxon>
        <taxon>Burkholderiales</taxon>
        <taxon>Oxalobacteraceae</taxon>
        <taxon>Oxalicibacterium</taxon>
    </lineage>
</organism>
<dbReference type="InterPro" id="IPR004358">
    <property type="entry name" value="Sig_transdc_His_kin-like_C"/>
</dbReference>
<dbReference type="PROSITE" id="PS50109">
    <property type="entry name" value="HIS_KIN"/>
    <property type="match status" value="1"/>
</dbReference>
<evidence type="ECO:0000259" key="9">
    <source>
        <dbReference type="PROSITE" id="PS50113"/>
    </source>
</evidence>
<dbReference type="InterPro" id="IPR036097">
    <property type="entry name" value="HisK_dim/P_sf"/>
</dbReference>
<dbReference type="FunFam" id="3.30.565.10:FF:000006">
    <property type="entry name" value="Sensor histidine kinase WalK"/>
    <property type="match status" value="1"/>
</dbReference>
<dbReference type="InterPro" id="IPR007890">
    <property type="entry name" value="CHASE2"/>
</dbReference>
<evidence type="ECO:0000256" key="4">
    <source>
        <dbReference type="ARBA" id="ARBA00022553"/>
    </source>
</evidence>
<dbReference type="PANTHER" id="PTHR43047:SF72">
    <property type="entry name" value="OSMOSENSING HISTIDINE PROTEIN KINASE SLN1"/>
    <property type="match status" value="1"/>
</dbReference>
<dbReference type="PIRSF" id="PIRSF037347">
    <property type="entry name" value="STHK_CHASE2_PAS_prd"/>
    <property type="match status" value="1"/>
</dbReference>
<comment type="caution">
    <text evidence="10">The sequence shown here is derived from an EMBL/GenBank/DDBJ whole genome shotgun (WGS) entry which is preliminary data.</text>
</comment>
<dbReference type="GO" id="GO:0009927">
    <property type="term" value="F:histidine phosphotransfer kinase activity"/>
    <property type="evidence" value="ECO:0007669"/>
    <property type="project" value="TreeGrafter"/>
</dbReference>
<dbReference type="SMART" id="SM00387">
    <property type="entry name" value="HATPase_c"/>
    <property type="match status" value="1"/>
</dbReference>
<dbReference type="PANTHER" id="PTHR43047">
    <property type="entry name" value="TWO-COMPONENT HISTIDINE PROTEIN KINASE"/>
    <property type="match status" value="1"/>
</dbReference>
<dbReference type="InterPro" id="IPR017181">
    <property type="entry name" value="Sig_transdc_His_kin_CHASE2"/>
</dbReference>
<dbReference type="InterPro" id="IPR005467">
    <property type="entry name" value="His_kinase_dom"/>
</dbReference>
<dbReference type="EMBL" id="BMCG01000002">
    <property type="protein sequence ID" value="GGC04725.1"/>
    <property type="molecule type" value="Genomic_DNA"/>
</dbReference>
<dbReference type="CDD" id="cd00075">
    <property type="entry name" value="HATPase"/>
    <property type="match status" value="1"/>
</dbReference>
<keyword evidence="11" id="KW-1185">Reference proteome</keyword>
<dbReference type="GO" id="GO:0005886">
    <property type="term" value="C:plasma membrane"/>
    <property type="evidence" value="ECO:0007669"/>
    <property type="project" value="UniProtKB-SubCell"/>
</dbReference>
<dbReference type="InterPro" id="IPR003661">
    <property type="entry name" value="HisK_dim/P_dom"/>
</dbReference>
<dbReference type="CDD" id="cd00082">
    <property type="entry name" value="HisKA"/>
    <property type="match status" value="1"/>
</dbReference>
<keyword evidence="7" id="KW-0812">Transmembrane</keyword>
<dbReference type="EC" id="2.7.13.3" evidence="3"/>
<evidence type="ECO:0000259" key="8">
    <source>
        <dbReference type="PROSITE" id="PS50109"/>
    </source>
</evidence>
<reference evidence="10" key="2">
    <citation type="submission" date="2020-09" db="EMBL/GenBank/DDBJ databases">
        <authorList>
            <person name="Sun Q."/>
            <person name="Sedlacek I."/>
        </authorList>
    </citation>
    <scope>NUCLEOTIDE SEQUENCE</scope>
    <source>
        <strain evidence="10">CCM 7086</strain>
    </source>
</reference>
<gene>
    <name evidence="10" type="ORF">GCM10007205_12450</name>
</gene>
<dbReference type="SUPFAM" id="SSF55874">
    <property type="entry name" value="ATPase domain of HSP90 chaperone/DNA topoisomerase II/histidine kinase"/>
    <property type="match status" value="1"/>
</dbReference>
<evidence type="ECO:0000313" key="10">
    <source>
        <dbReference type="EMBL" id="GGC04725.1"/>
    </source>
</evidence>
<dbReference type="SUPFAM" id="SSF55785">
    <property type="entry name" value="PYP-like sensor domain (PAS domain)"/>
    <property type="match status" value="1"/>
</dbReference>
<evidence type="ECO:0000256" key="1">
    <source>
        <dbReference type="ARBA" id="ARBA00000085"/>
    </source>
</evidence>
<evidence type="ECO:0000256" key="6">
    <source>
        <dbReference type="ARBA" id="ARBA00022777"/>
    </source>
</evidence>
<accession>A0A8J2UM12</accession>
<dbReference type="PRINTS" id="PR00344">
    <property type="entry name" value="BCTRLSENSOR"/>
</dbReference>
<feature type="transmembrane region" description="Helical" evidence="7">
    <location>
        <begin position="345"/>
        <end position="362"/>
    </location>
</feature>
<evidence type="ECO:0000256" key="2">
    <source>
        <dbReference type="ARBA" id="ARBA00004429"/>
    </source>
</evidence>
<sequence>MPISFSRRKNSSPLKSEWRIFLLLMLACAAVLGYVNGLGQSDRFIYDTLIKSMERPADDRIVIVAIDKDSIAGLGRWPWNRTIHARLLDILTQGKARAVGIDIIFAEPDLVSGSDTLLAQAISRNRHTVLPVLIERTTTGLQPTLPLPQLMDAAHAVGHTHFGFDADGVVRSVLLSETLDDASWPQFALAVYQAGMASPVSASGARARVGARERIAFAGPPGHFHTVSYIDVLTGRIAPSFFEGKYVLVGANASGIATMFPTPVTTTSHVMSGAEINANILAGMLEEHGIHEARPWLNALFTVLFTCLALFACLYLSPFSALGATFLLLAAVGASTYALLSAEIWLPPAAAALMVIAVYPLWNWRRLEATIFYLSEELARLNRETTIVLRHEAPAPTTHDADFLDRQIAAMRVAADRSRDIHQFISDSLNNMPDATLVLSQSGELLMCNRVAEIYLASIGIEGNRTPSLAAIFSRLEPLPRSLVHGAAWHEALLHESATHTTEIETRDADGREFLLKSTASRTTDGAMLGWIVSLIDVTTLRAAERRREESLNFISHDLRVPQSSILALIQLQKNPATAFGMPEFLARIEKSVESTLHLAESFVHLAKAESPAYQLQDSDFCSMLAEAADTMWAFAHSRSVEVVIDAPTEHLWLTADRSLMIRAIGNLLSNAIKFSPEGERVHCRVQADSGINGPCVRCSIRDHGPGIPAAKQTLIFSPFLRADDQGQDGIGLGLAFVKMVVERHGGTIEVDSTVGTGSTFTIVLPCAIEEEQDRSLIEKQEGSNP</sequence>
<dbReference type="InterPro" id="IPR035965">
    <property type="entry name" value="PAS-like_dom_sf"/>
</dbReference>
<evidence type="ECO:0000256" key="5">
    <source>
        <dbReference type="ARBA" id="ARBA00022679"/>
    </source>
</evidence>
<dbReference type="InterPro" id="IPR000700">
    <property type="entry name" value="PAS-assoc_C"/>
</dbReference>
<dbReference type="InterPro" id="IPR003594">
    <property type="entry name" value="HATPase_dom"/>
</dbReference>
<feature type="domain" description="Histidine kinase" evidence="8">
    <location>
        <begin position="554"/>
        <end position="769"/>
    </location>
</feature>
<evidence type="ECO:0000256" key="7">
    <source>
        <dbReference type="SAM" id="Phobius"/>
    </source>
</evidence>
<dbReference type="Gene3D" id="3.30.450.20">
    <property type="entry name" value="PAS domain"/>
    <property type="match status" value="1"/>
</dbReference>
<dbReference type="Proteomes" id="UP000620266">
    <property type="component" value="Unassembled WGS sequence"/>
</dbReference>
<dbReference type="Pfam" id="PF02518">
    <property type="entry name" value="HATPase_c"/>
    <property type="match status" value="1"/>
</dbReference>
<keyword evidence="7" id="KW-1133">Transmembrane helix</keyword>
<dbReference type="RefSeq" id="WP_188395316.1">
    <property type="nucleotide sequence ID" value="NZ_BMCG01000002.1"/>
</dbReference>
<comment type="subcellular location">
    <subcellularLocation>
        <location evidence="2">Cell inner membrane</location>
        <topology evidence="2">Multi-pass membrane protein</topology>
    </subcellularLocation>
</comment>
<keyword evidence="5" id="KW-0808">Transferase</keyword>
<evidence type="ECO:0000256" key="3">
    <source>
        <dbReference type="ARBA" id="ARBA00012438"/>
    </source>
</evidence>